<dbReference type="Proteomes" id="UP000003779">
    <property type="component" value="Chromosome"/>
</dbReference>
<dbReference type="HOGENOM" id="CLU_2789732_0_0_11"/>
<evidence type="ECO:0000313" key="3">
    <source>
        <dbReference type="Proteomes" id="UP000003779"/>
    </source>
</evidence>
<dbReference type="KEGG" id="nal:B005_0772"/>
<accession>J7LHE8</accession>
<gene>
    <name evidence="2" type="ordered locus">B005_0772</name>
</gene>
<organism evidence="2 3">
    <name type="scientific">Nocardiopsis alba (strain ATCC BAA-2165 / BE74)</name>
    <dbReference type="NCBI Taxonomy" id="1205910"/>
    <lineage>
        <taxon>Bacteria</taxon>
        <taxon>Bacillati</taxon>
        <taxon>Actinomycetota</taxon>
        <taxon>Actinomycetes</taxon>
        <taxon>Streptosporangiales</taxon>
        <taxon>Nocardiopsidaceae</taxon>
        <taxon>Nocardiopsis</taxon>
    </lineage>
</organism>
<evidence type="ECO:0000313" key="2">
    <source>
        <dbReference type="EMBL" id="AFR10344.1"/>
    </source>
</evidence>
<reference evidence="2 3" key="1">
    <citation type="journal article" date="2012" name="J. Bacteriol.">
        <title>Whole-Genome Sequence of Nocardiopsis alba Strain ATCC BAA-2165, Associated with Honeybees.</title>
        <authorList>
            <person name="Qiao J."/>
            <person name="Chen L."/>
            <person name="Li Y."/>
            <person name="Wang J."/>
            <person name="Zhang W."/>
            <person name="Chen S."/>
        </authorList>
    </citation>
    <scope>NUCLEOTIDE SEQUENCE [LARGE SCALE GENOMIC DNA]</scope>
    <source>
        <strain evidence="3">ATCC BAA-2165 / BE74</strain>
    </source>
</reference>
<feature type="region of interest" description="Disordered" evidence="1">
    <location>
        <begin position="38"/>
        <end position="68"/>
    </location>
</feature>
<evidence type="ECO:0000256" key="1">
    <source>
        <dbReference type="SAM" id="MobiDB-lite"/>
    </source>
</evidence>
<sequence>MSVGLYYTAHRDTPLSDDERAVLTRIVDEGERALLEEARRRLAGGGGGPRGPRRPRGDLRTPGPVLDR</sequence>
<dbReference type="STRING" id="1205910.B005_0772"/>
<name>J7LHE8_NOCAA</name>
<dbReference type="EMBL" id="CP003788">
    <property type="protein sequence ID" value="AFR10344.1"/>
    <property type="molecule type" value="Genomic_DNA"/>
</dbReference>
<proteinExistence type="predicted"/>
<dbReference type="AlphaFoldDB" id="J7LHE8"/>
<reference evidence="3" key="2">
    <citation type="submission" date="2012-08" db="EMBL/GenBank/DDBJ databases">
        <title>Whole-genome sequence of Nocardiopsis alba strain ATCC BAA-2165 associated with honeybees.</title>
        <authorList>
            <person name="Qiao J."/>
            <person name="Chen L."/>
            <person name="Li Y."/>
            <person name="Wang J."/>
            <person name="Zhang W."/>
            <person name="Chen S."/>
        </authorList>
    </citation>
    <scope>NUCLEOTIDE SEQUENCE [LARGE SCALE GENOMIC DNA]</scope>
    <source>
        <strain evidence="3">ATCC BAA-2165 / BE74</strain>
    </source>
</reference>
<dbReference type="PATRIC" id="fig|1205910.3.peg.726"/>
<protein>
    <submittedName>
        <fullName evidence="2">Uncharacterized protein</fullName>
    </submittedName>
</protein>